<dbReference type="InterPro" id="IPR014001">
    <property type="entry name" value="Helicase_ATP-bd"/>
</dbReference>
<keyword evidence="4" id="KW-0540">Nuclease</keyword>
<dbReference type="SMART" id="SM00487">
    <property type="entry name" value="DEXDc"/>
    <property type="match status" value="1"/>
</dbReference>
<dbReference type="OrthoDB" id="9758243at2"/>
<organism evidence="12 13">
    <name type="scientific">Leeuwenhoekiella aequorea</name>
    <dbReference type="NCBI Taxonomy" id="283736"/>
    <lineage>
        <taxon>Bacteria</taxon>
        <taxon>Pseudomonadati</taxon>
        <taxon>Bacteroidota</taxon>
        <taxon>Flavobacteriia</taxon>
        <taxon>Flavobacteriales</taxon>
        <taxon>Flavobacteriaceae</taxon>
        <taxon>Leeuwenhoekiella</taxon>
    </lineage>
</organism>
<dbReference type="GO" id="GO:0005524">
    <property type="term" value="F:ATP binding"/>
    <property type="evidence" value="ECO:0007669"/>
    <property type="project" value="UniProtKB-KW"/>
</dbReference>
<comment type="catalytic activity">
    <reaction evidence="1">
        <text>Endonucleolytic cleavage of DNA to give random double-stranded fragments with terminal 5'-phosphates, ATP is simultaneously hydrolyzed.</text>
        <dbReference type="EC" id="3.1.21.3"/>
    </reaction>
</comment>
<keyword evidence="7" id="KW-0255">Endonuclease</keyword>
<evidence type="ECO:0000313" key="13">
    <source>
        <dbReference type="Proteomes" id="UP000289238"/>
    </source>
</evidence>
<dbReference type="PANTHER" id="PTHR30195:SF15">
    <property type="entry name" value="TYPE I RESTRICTION ENZYME HINDI ENDONUCLEASE SUBUNIT"/>
    <property type="match status" value="1"/>
</dbReference>
<keyword evidence="6" id="KW-0680">Restriction system</keyword>
<evidence type="ECO:0000256" key="6">
    <source>
        <dbReference type="ARBA" id="ARBA00022747"/>
    </source>
</evidence>
<evidence type="ECO:0000256" key="9">
    <source>
        <dbReference type="ARBA" id="ARBA00022840"/>
    </source>
</evidence>
<keyword evidence="5" id="KW-0547">Nucleotide-binding</keyword>
<dbReference type="InterPro" id="IPR055180">
    <property type="entry name" value="HsdR_RecA-like_helicase_dom_2"/>
</dbReference>
<keyword evidence="8" id="KW-0378">Hydrolase</keyword>
<dbReference type="PROSITE" id="PS51192">
    <property type="entry name" value="HELICASE_ATP_BIND_1"/>
    <property type="match status" value="1"/>
</dbReference>
<name>A0A4Q0PBS6_9FLAO</name>
<evidence type="ECO:0000256" key="7">
    <source>
        <dbReference type="ARBA" id="ARBA00022759"/>
    </source>
</evidence>
<comment type="caution">
    <text evidence="12">The sequence shown here is derived from an EMBL/GenBank/DDBJ whole genome shotgun (WGS) entry which is preliminary data.</text>
</comment>
<dbReference type="Gene3D" id="3.40.50.300">
    <property type="entry name" value="P-loop containing nucleotide triphosphate hydrolases"/>
    <property type="match status" value="2"/>
</dbReference>
<dbReference type="GO" id="GO:0003677">
    <property type="term" value="F:DNA binding"/>
    <property type="evidence" value="ECO:0007669"/>
    <property type="project" value="UniProtKB-KW"/>
</dbReference>
<protein>
    <recommendedName>
        <fullName evidence="3">type I site-specific deoxyribonuclease</fullName>
        <ecNumber evidence="3">3.1.21.3</ecNumber>
    </recommendedName>
</protein>
<sequence length="1030" mass="120484">MAFNEDSRVKLPSILHLMQLGYTYISLKDAVWDKSTNIFTDIFKKSIGRINDKLTVADVNRAYQDVSLKLENEDLGKAFYEMLTATSGIKLIDFDNFNNNSFHVVTELTYKNGEDEFRPDIICLVNGMPLVFIEVKKPNNRDGVIAERDRINRRFQNKKFRKFVNLTQFMLFSNNMEYDENEIQPWQGAFYASPSYYKPVFNYFREEIGFNFTQILNPLKSEEENFILKDTNYQVIKNSPEYLTNKNPDSPTNRVLTSLLSRDRLKFFMKFALAYVNEPMGIQKHIMRYPQFFATKAIAEKLDEGIRKGIIWHTQGSGKTALAYYNTHFLKHYYQQKKIIPKFYFIVDRLDLLTQARDEFTARGLKVHTVNSKTEFVADLKKTTAINNDKGQTEITVVNIQKFADDPELAQKEDYNLSIQRIYFLDEVHRSYNPEGSFLANLEESDSNAIKIGLTGTPLIGNDLKSKHLFGNYIHKYYYNKSIADGYTLRLIREEIATEYQIKLQKALDQIDILKGGIDKKDAYAHPSFVEPMLDYIVEDFEKFRAVKDDAGLGGMVICDSSEQAEELYKIFKEKYGDGYQDIENNGIQHQLGQAAEEPESYNAKRKASYTPKVAALILFDSGSKEDLGRWRDAFKAGKVDFLFVYNMLLTGFDAKRLKKLYLGRVIRKHNLLQALTRVNRTYKNHRYGYVVDFADISNEFDATNRAYFDELQETLGDELENYSNLFMSREEMLETIKTIKETLIDYDLKNAEVFQQQISQIDDRTTMLEIKKALEDARSLYNIIRLVGEYELLEELDFRQLNTLRNEATNRLQLINAKEAFEHNEEMNNLLNVALEDILFNFKKIGEEELILADKLKDILKKTREGLANNFDTKDPEWVSLYDELRRLFENKNLNEVSQEEMQANMHSLRQIHNKVKELNRKNDLLKAKYDGDPKYARTEKRLLEAGKPSKIKAEIMEALRRIKLQTDHTVLQRQDSLNNENYFTKEVARMVMKEFNDTLKKRLDYDTVMFISDVIVKEYLDEYYERPA</sequence>
<dbReference type="InterPro" id="IPR051268">
    <property type="entry name" value="Type-I_R_enzyme_R_subunit"/>
</dbReference>
<dbReference type="Pfam" id="PF04313">
    <property type="entry name" value="HSDR_N"/>
    <property type="match status" value="1"/>
</dbReference>
<dbReference type="InterPro" id="IPR007409">
    <property type="entry name" value="Restrct_endonuc_type1_HsdR_N"/>
</dbReference>
<dbReference type="PANTHER" id="PTHR30195">
    <property type="entry name" value="TYPE I SITE-SPECIFIC DEOXYRIBONUCLEASE PROTEIN SUBUNIT M AND R"/>
    <property type="match status" value="1"/>
</dbReference>
<dbReference type="EC" id="3.1.21.3" evidence="3"/>
<comment type="similarity">
    <text evidence="2">Belongs to the HsdR family.</text>
</comment>
<evidence type="ECO:0000256" key="2">
    <source>
        <dbReference type="ARBA" id="ARBA00008598"/>
    </source>
</evidence>
<evidence type="ECO:0000256" key="1">
    <source>
        <dbReference type="ARBA" id="ARBA00000851"/>
    </source>
</evidence>
<accession>A0A4Q0PBS6</accession>
<evidence type="ECO:0000313" key="12">
    <source>
        <dbReference type="EMBL" id="RXG24263.1"/>
    </source>
</evidence>
<dbReference type="RefSeq" id="WP_128756014.1">
    <property type="nucleotide sequence ID" value="NZ_QOVM01000001.1"/>
</dbReference>
<dbReference type="InterPro" id="IPR027417">
    <property type="entry name" value="P-loop_NTPase"/>
</dbReference>
<dbReference type="Proteomes" id="UP000289238">
    <property type="component" value="Unassembled WGS sequence"/>
</dbReference>
<keyword evidence="13" id="KW-1185">Reference proteome</keyword>
<proteinExistence type="inferred from homology"/>
<gene>
    <name evidence="12" type="ORF">DSM00_47</name>
</gene>
<dbReference type="AlphaFoldDB" id="A0A4Q0PBS6"/>
<evidence type="ECO:0000256" key="10">
    <source>
        <dbReference type="ARBA" id="ARBA00023125"/>
    </source>
</evidence>
<dbReference type="CDD" id="cd22332">
    <property type="entry name" value="HsdR_N"/>
    <property type="match status" value="1"/>
</dbReference>
<dbReference type="GO" id="GO:0009035">
    <property type="term" value="F:type I site-specific deoxyribonuclease activity"/>
    <property type="evidence" value="ECO:0007669"/>
    <property type="project" value="UniProtKB-EC"/>
</dbReference>
<dbReference type="Gene3D" id="3.90.1570.50">
    <property type="match status" value="1"/>
</dbReference>
<dbReference type="SUPFAM" id="SSF52540">
    <property type="entry name" value="P-loop containing nucleoside triphosphate hydrolases"/>
    <property type="match status" value="2"/>
</dbReference>
<reference evidence="12 13" key="1">
    <citation type="submission" date="2018-07" db="EMBL/GenBank/DDBJ databases">
        <title>Leeuwenhoekiella genomics.</title>
        <authorList>
            <person name="Tahon G."/>
            <person name="Willems A."/>
        </authorList>
    </citation>
    <scope>NUCLEOTIDE SEQUENCE [LARGE SCALE GENOMIC DNA]</scope>
    <source>
        <strain evidence="12 13">LMG 22550</strain>
    </source>
</reference>
<dbReference type="Pfam" id="PF22679">
    <property type="entry name" value="T1R_D3-like"/>
    <property type="match status" value="1"/>
</dbReference>
<evidence type="ECO:0000256" key="8">
    <source>
        <dbReference type="ARBA" id="ARBA00022801"/>
    </source>
</evidence>
<feature type="domain" description="Helicase ATP-binding" evidence="11">
    <location>
        <begin position="300"/>
        <end position="476"/>
    </location>
</feature>
<dbReference type="EMBL" id="QOVM01000001">
    <property type="protein sequence ID" value="RXG24263.1"/>
    <property type="molecule type" value="Genomic_DNA"/>
</dbReference>
<evidence type="ECO:0000256" key="5">
    <source>
        <dbReference type="ARBA" id="ARBA00022741"/>
    </source>
</evidence>
<evidence type="ECO:0000256" key="3">
    <source>
        <dbReference type="ARBA" id="ARBA00012654"/>
    </source>
</evidence>
<keyword evidence="10" id="KW-0238">DNA-binding</keyword>
<evidence type="ECO:0000259" key="11">
    <source>
        <dbReference type="PROSITE" id="PS51192"/>
    </source>
</evidence>
<evidence type="ECO:0000256" key="4">
    <source>
        <dbReference type="ARBA" id="ARBA00022722"/>
    </source>
</evidence>
<dbReference type="GO" id="GO:0009307">
    <property type="term" value="P:DNA restriction-modification system"/>
    <property type="evidence" value="ECO:0007669"/>
    <property type="project" value="UniProtKB-KW"/>
</dbReference>
<dbReference type="InterPro" id="IPR040980">
    <property type="entry name" value="SWI2_SNF2"/>
</dbReference>
<dbReference type="Pfam" id="PF18766">
    <property type="entry name" value="SWI2_SNF2"/>
    <property type="match status" value="1"/>
</dbReference>
<keyword evidence="9" id="KW-0067">ATP-binding</keyword>